<dbReference type="CDD" id="cd08010">
    <property type="entry name" value="MltG_like"/>
    <property type="match status" value="1"/>
</dbReference>
<evidence type="ECO:0000256" key="1">
    <source>
        <dbReference type="ARBA" id="ARBA00022475"/>
    </source>
</evidence>
<dbReference type="InterPro" id="IPR003770">
    <property type="entry name" value="MLTG-like"/>
</dbReference>
<dbReference type="PANTHER" id="PTHR30518:SF2">
    <property type="entry name" value="ENDOLYTIC MUREIN TRANSGLYCOSYLASE"/>
    <property type="match status" value="1"/>
</dbReference>
<evidence type="ECO:0000256" key="7">
    <source>
        <dbReference type="HAMAP-Rule" id="MF_02065"/>
    </source>
</evidence>
<protein>
    <recommendedName>
        <fullName evidence="7">Endolytic murein transglycosylase</fullName>
        <ecNumber evidence="7">4.2.2.29</ecNumber>
    </recommendedName>
    <alternativeName>
        <fullName evidence="7">Peptidoglycan lytic transglycosylase</fullName>
    </alternativeName>
    <alternativeName>
        <fullName evidence="7">Peptidoglycan polymerization terminase</fullName>
    </alternativeName>
</protein>
<dbReference type="STRING" id="1798692.A3G00_01385"/>
<evidence type="ECO:0000256" key="3">
    <source>
        <dbReference type="ARBA" id="ARBA00022989"/>
    </source>
</evidence>
<dbReference type="PANTHER" id="PTHR30518">
    <property type="entry name" value="ENDOLYTIC MUREIN TRANSGLYCOSYLASE"/>
    <property type="match status" value="1"/>
</dbReference>
<keyword evidence="3 7" id="KW-1133">Transmembrane helix</keyword>
<accession>A0A1F6MTJ6</accession>
<evidence type="ECO:0000313" key="8">
    <source>
        <dbReference type="EMBL" id="OGH74986.1"/>
    </source>
</evidence>
<dbReference type="HAMAP" id="MF_02065">
    <property type="entry name" value="MltG"/>
    <property type="match status" value="1"/>
</dbReference>
<dbReference type="GO" id="GO:0005886">
    <property type="term" value="C:plasma membrane"/>
    <property type="evidence" value="ECO:0007669"/>
    <property type="project" value="UniProtKB-UniRule"/>
</dbReference>
<keyword evidence="5 7" id="KW-0456">Lyase</keyword>
<dbReference type="EC" id="4.2.2.29" evidence="7"/>
<comment type="similarity">
    <text evidence="7">Belongs to the transglycosylase MltG family.</text>
</comment>
<dbReference type="GO" id="GO:0008932">
    <property type="term" value="F:lytic endotransglycosylase activity"/>
    <property type="evidence" value="ECO:0007669"/>
    <property type="project" value="UniProtKB-UniRule"/>
</dbReference>
<organism evidence="8 9">
    <name type="scientific">Candidatus Magasanikbacteria bacterium RIFCSPLOWO2_12_FULL_43_12</name>
    <dbReference type="NCBI Taxonomy" id="1798692"/>
    <lineage>
        <taxon>Bacteria</taxon>
        <taxon>Candidatus Magasanikiibacteriota</taxon>
    </lineage>
</organism>
<evidence type="ECO:0000313" key="9">
    <source>
        <dbReference type="Proteomes" id="UP000178347"/>
    </source>
</evidence>
<feature type="site" description="Important for catalytic activity" evidence="7">
    <location>
        <position position="228"/>
    </location>
</feature>
<reference evidence="8 9" key="1">
    <citation type="journal article" date="2016" name="Nat. Commun.">
        <title>Thousands of microbial genomes shed light on interconnected biogeochemical processes in an aquifer system.</title>
        <authorList>
            <person name="Anantharaman K."/>
            <person name="Brown C.T."/>
            <person name="Hug L.A."/>
            <person name="Sharon I."/>
            <person name="Castelle C.J."/>
            <person name="Probst A.J."/>
            <person name="Thomas B.C."/>
            <person name="Singh A."/>
            <person name="Wilkins M.J."/>
            <person name="Karaoz U."/>
            <person name="Brodie E.L."/>
            <person name="Williams K.H."/>
            <person name="Hubbard S.S."/>
            <person name="Banfield J.F."/>
        </authorList>
    </citation>
    <scope>NUCLEOTIDE SEQUENCE [LARGE SCALE GENOMIC DNA]</scope>
</reference>
<dbReference type="AlphaFoldDB" id="A0A1F6MTJ6"/>
<keyword evidence="6 7" id="KW-0961">Cell wall biogenesis/degradation</keyword>
<evidence type="ECO:0000256" key="5">
    <source>
        <dbReference type="ARBA" id="ARBA00023239"/>
    </source>
</evidence>
<gene>
    <name evidence="7" type="primary">mltG</name>
    <name evidence="8" type="ORF">A3G00_01385</name>
</gene>
<comment type="catalytic activity">
    <reaction evidence="7">
        <text>a peptidoglycan chain = a peptidoglycan chain with N-acetyl-1,6-anhydromuramyl-[peptide] at the reducing end + a peptidoglycan chain with N-acetylglucosamine at the non-reducing end.</text>
        <dbReference type="EC" id="4.2.2.29"/>
    </reaction>
</comment>
<dbReference type="EMBL" id="MFQN01000011">
    <property type="protein sequence ID" value="OGH74986.1"/>
    <property type="molecule type" value="Genomic_DNA"/>
</dbReference>
<keyword evidence="2 7" id="KW-0812">Transmembrane</keyword>
<evidence type="ECO:0000256" key="4">
    <source>
        <dbReference type="ARBA" id="ARBA00023136"/>
    </source>
</evidence>
<dbReference type="Proteomes" id="UP000178347">
    <property type="component" value="Unassembled WGS sequence"/>
</dbReference>
<keyword evidence="1 7" id="KW-1003">Cell membrane</keyword>
<evidence type="ECO:0000256" key="6">
    <source>
        <dbReference type="ARBA" id="ARBA00023316"/>
    </source>
</evidence>
<sequence length="341" mass="39227">MYSEIYTTEAQVGAGKVVFEVKAGENVTELAERLEIEQVIRSAWLFKKYLVWQGLDKKINFGEFELAAPITLARVADVLSRPGLNEREITIIPGWTIRDIAQYFEFNGMFQAEELTELVGLPAVSYKNWKEGAPKLSSDPSASLGPSRDGSLRTDLEILEDKPWYVSYEGYLAPETYRIYKNAKLEDIVLKLIQQREQEITDEMRQEMGKQGKSFYDILIMASILEREVKSEKDKRLAADILWRRYNKNWALQADSTVHYAVNKSGDVFTTKEDRDSNSPWNTYKYPGLPPSPISNPSLESIKAALYPEKNDYWYFLTTPEGEVKYAKILDEHNANRVEVY</sequence>
<dbReference type="GO" id="GO:0071555">
    <property type="term" value="P:cell wall organization"/>
    <property type="evidence" value="ECO:0007669"/>
    <property type="project" value="UniProtKB-KW"/>
</dbReference>
<dbReference type="Gene3D" id="3.30.1490.480">
    <property type="entry name" value="Endolytic murein transglycosylase"/>
    <property type="match status" value="1"/>
</dbReference>
<evidence type="ECO:0000256" key="2">
    <source>
        <dbReference type="ARBA" id="ARBA00022692"/>
    </source>
</evidence>
<comment type="caution">
    <text evidence="8">The sequence shown here is derived from an EMBL/GenBank/DDBJ whole genome shotgun (WGS) entry which is preliminary data.</text>
</comment>
<name>A0A1F6MTJ6_9BACT</name>
<dbReference type="Pfam" id="PF02618">
    <property type="entry name" value="YceG"/>
    <property type="match status" value="1"/>
</dbReference>
<comment type="function">
    <text evidence="7">Functions as a peptidoglycan terminase that cleaves nascent peptidoglycan strands endolytically to terminate their elongation.</text>
</comment>
<dbReference type="GO" id="GO:0009252">
    <property type="term" value="P:peptidoglycan biosynthetic process"/>
    <property type="evidence" value="ECO:0007669"/>
    <property type="project" value="UniProtKB-UniRule"/>
</dbReference>
<keyword evidence="4 7" id="KW-0472">Membrane</keyword>
<proteinExistence type="inferred from homology"/>
<dbReference type="NCBIfam" id="TIGR00247">
    <property type="entry name" value="endolytic transglycosylase MltG"/>
    <property type="match status" value="1"/>
</dbReference>